<reference evidence="1 2" key="1">
    <citation type="submission" date="2019-03" db="EMBL/GenBank/DDBJ databases">
        <title>Above-ground endophytic microbial communities from plants in different locations in the United States.</title>
        <authorList>
            <person name="Frank C."/>
        </authorList>
    </citation>
    <scope>NUCLEOTIDE SEQUENCE [LARGE SCALE GENOMIC DNA]</scope>
    <source>
        <strain evidence="1 2">LP_13_YM</strain>
    </source>
</reference>
<dbReference type="AlphaFoldDB" id="A0A4R3YUV2"/>
<dbReference type="OrthoDB" id="7062181at2"/>
<protein>
    <recommendedName>
        <fullName evidence="3">HEPN domain-containing protein</fullName>
    </recommendedName>
</protein>
<gene>
    <name evidence="1" type="ORF">EC912_102691</name>
</gene>
<comment type="caution">
    <text evidence="1">The sequence shown here is derived from an EMBL/GenBank/DDBJ whole genome shotgun (WGS) entry which is preliminary data.</text>
</comment>
<dbReference type="Proteomes" id="UP000295645">
    <property type="component" value="Unassembled WGS sequence"/>
</dbReference>
<proteinExistence type="predicted"/>
<dbReference type="RefSeq" id="WP_132142529.1">
    <property type="nucleotide sequence ID" value="NZ_SMCS01000002.1"/>
</dbReference>
<evidence type="ECO:0008006" key="3">
    <source>
        <dbReference type="Google" id="ProtNLM"/>
    </source>
</evidence>
<evidence type="ECO:0000313" key="2">
    <source>
        <dbReference type="Proteomes" id="UP000295645"/>
    </source>
</evidence>
<name>A0A4R3YUV2_9GAMM</name>
<organism evidence="1 2">
    <name type="scientific">Luteibacter rhizovicinus</name>
    <dbReference type="NCBI Taxonomy" id="242606"/>
    <lineage>
        <taxon>Bacteria</taxon>
        <taxon>Pseudomonadati</taxon>
        <taxon>Pseudomonadota</taxon>
        <taxon>Gammaproteobacteria</taxon>
        <taxon>Lysobacterales</taxon>
        <taxon>Rhodanobacteraceae</taxon>
        <taxon>Luteibacter</taxon>
    </lineage>
</organism>
<accession>A0A4R3YUV2</accession>
<dbReference type="EMBL" id="SMCS01000002">
    <property type="protein sequence ID" value="TCV96340.1"/>
    <property type="molecule type" value="Genomic_DNA"/>
</dbReference>
<keyword evidence="2" id="KW-1185">Reference proteome</keyword>
<evidence type="ECO:0000313" key="1">
    <source>
        <dbReference type="EMBL" id="TCV96340.1"/>
    </source>
</evidence>
<sequence length="173" mass="19816">MILGKWGRTSPFGMLRFAYDYRVAAEVVRASPLLAPASMPSYSLMGQAIELALKSFLRARGIEMPYVRSKVGHDLSRALQEARALSLHRLIQLHDFQMHAIDLLSDPYRGHRFRYIVNGSLTLPNWDFLNLSAHLLIDGLHDFAIRSTFGRDEGRKMLSRRSRYFNAPKQKTP</sequence>